<dbReference type="FunFam" id="2.10.70.10:FF:000055">
    <property type="entry name" value="Complement decay-accelerating factor, GPI-anchored"/>
    <property type="match status" value="1"/>
</dbReference>
<dbReference type="GO" id="GO:0001618">
    <property type="term" value="F:virus receptor activity"/>
    <property type="evidence" value="ECO:0007669"/>
    <property type="project" value="Ensembl"/>
</dbReference>
<accession>A0A8C3VNG2</accession>
<dbReference type="Proteomes" id="UP000694540">
    <property type="component" value="Unplaced"/>
</dbReference>
<evidence type="ECO:0000256" key="7">
    <source>
        <dbReference type="SAM" id="SignalP"/>
    </source>
</evidence>
<evidence type="ECO:0000256" key="1">
    <source>
        <dbReference type="ARBA" id="ARBA00022659"/>
    </source>
</evidence>
<comment type="caution">
    <text evidence="6">Lacks conserved residue(s) required for the propagation of feature annotation.</text>
</comment>
<feature type="chain" id="PRO_5034413504" evidence="7">
    <location>
        <begin position="34"/>
        <end position="356"/>
    </location>
</feature>
<evidence type="ECO:0000256" key="6">
    <source>
        <dbReference type="PROSITE-ProRule" id="PRU00302"/>
    </source>
</evidence>
<feature type="domain" description="Sushi" evidence="8">
    <location>
        <begin position="221"/>
        <end position="283"/>
    </location>
</feature>
<dbReference type="GeneTree" id="ENSGT00940000162307"/>
<evidence type="ECO:0000313" key="10">
    <source>
        <dbReference type="Proteomes" id="UP000694540"/>
    </source>
</evidence>
<keyword evidence="1 6" id="KW-0768">Sushi</keyword>
<dbReference type="CDD" id="cd00033">
    <property type="entry name" value="CCP"/>
    <property type="match status" value="4"/>
</dbReference>
<gene>
    <name evidence="9" type="primary">CD55</name>
</gene>
<dbReference type="GO" id="GO:0045916">
    <property type="term" value="P:negative regulation of complement activation"/>
    <property type="evidence" value="ECO:0007669"/>
    <property type="project" value="Ensembl"/>
</dbReference>
<name>A0A8C3VNG2_9CETA</name>
<sequence length="356" mass="38588">MSPPPPSAPAVLRLLGGLTLPLLGLLCAPAAQGACSLPPDVPNAQPVLGALARFPEQTTVTYKCNKGFVKVPGKSDSVLCLDDKWSDIGEFCSRSCDVPTRLPFASLKKSYSKQNYFPEGSTVEYECRLGYRRDPTLSGNLTCLQNFTWSKPDEFCKKKQCPTPGDLKNGHVNITTDLLFGASIFFSCNTGYKLVGATSSYCFPVENDVGWSDPLPECQEIFCPEPPSIVHGTIQDKRSSYAYRQSVTYTCNKGFTLHGQSSIYCAIKEDQGEWSGPAPECKETLPAVESTPAFEKPITVNVPATKHPAVPRATTRFHATSTSKGRGSPSSGVGITASALITLMRTTKQLMLHFII</sequence>
<feature type="domain" description="Sushi" evidence="8">
    <location>
        <begin position="33"/>
        <end position="92"/>
    </location>
</feature>
<dbReference type="Pfam" id="PF00084">
    <property type="entry name" value="Sushi"/>
    <property type="match status" value="4"/>
</dbReference>
<keyword evidence="2 7" id="KW-0732">Signal</keyword>
<dbReference type="PANTHER" id="PTHR45656:SF15">
    <property type="entry name" value="SUSHI DOMAIN-CONTAINING PROTEIN"/>
    <property type="match status" value="1"/>
</dbReference>
<dbReference type="InterPro" id="IPR035976">
    <property type="entry name" value="Sushi/SCR/CCP_sf"/>
</dbReference>
<dbReference type="GO" id="GO:0009986">
    <property type="term" value="C:cell surface"/>
    <property type="evidence" value="ECO:0007669"/>
    <property type="project" value="Ensembl"/>
</dbReference>
<dbReference type="GO" id="GO:1903659">
    <property type="term" value="P:regulation of complement-dependent cytotoxicity"/>
    <property type="evidence" value="ECO:0007669"/>
    <property type="project" value="Ensembl"/>
</dbReference>
<dbReference type="SMART" id="SM00032">
    <property type="entry name" value="CCP"/>
    <property type="match status" value="4"/>
</dbReference>
<evidence type="ECO:0000256" key="4">
    <source>
        <dbReference type="ARBA" id="ARBA00023157"/>
    </source>
</evidence>
<keyword evidence="4" id="KW-1015">Disulfide bond</keyword>
<organism evidence="9 10">
    <name type="scientific">Catagonus wagneri</name>
    <name type="common">Chacoan peccary</name>
    <dbReference type="NCBI Taxonomy" id="51154"/>
    <lineage>
        <taxon>Eukaryota</taxon>
        <taxon>Metazoa</taxon>
        <taxon>Chordata</taxon>
        <taxon>Craniata</taxon>
        <taxon>Vertebrata</taxon>
        <taxon>Euteleostomi</taxon>
        <taxon>Mammalia</taxon>
        <taxon>Eutheria</taxon>
        <taxon>Laurasiatheria</taxon>
        <taxon>Artiodactyla</taxon>
        <taxon>Suina</taxon>
        <taxon>Tayassuidae</taxon>
        <taxon>Catagonus</taxon>
    </lineage>
</organism>
<dbReference type="InterPro" id="IPR000436">
    <property type="entry name" value="Sushi_SCR_CCP_dom"/>
</dbReference>
<dbReference type="FunFam" id="2.10.70.10:FF:000078">
    <property type="entry name" value="Complement decay-accelerating factor"/>
    <property type="match status" value="1"/>
</dbReference>
<dbReference type="GO" id="GO:0007204">
    <property type="term" value="P:positive regulation of cytosolic calcium ion concentration"/>
    <property type="evidence" value="ECO:0007669"/>
    <property type="project" value="Ensembl"/>
</dbReference>
<feature type="domain" description="Sushi" evidence="8">
    <location>
        <begin position="94"/>
        <end position="158"/>
    </location>
</feature>
<evidence type="ECO:0000256" key="5">
    <source>
        <dbReference type="ARBA" id="ARBA00023180"/>
    </source>
</evidence>
<evidence type="ECO:0000256" key="2">
    <source>
        <dbReference type="ARBA" id="ARBA00022729"/>
    </source>
</evidence>
<dbReference type="PANTHER" id="PTHR45656">
    <property type="entry name" value="PROTEIN CBR-CLEC-78"/>
    <property type="match status" value="1"/>
</dbReference>
<proteinExistence type="predicted"/>
<dbReference type="GO" id="GO:0002726">
    <property type="term" value="P:positive regulation of T cell cytokine production"/>
    <property type="evidence" value="ECO:0007669"/>
    <property type="project" value="Ensembl"/>
</dbReference>
<dbReference type="GO" id="GO:0031664">
    <property type="term" value="P:regulation of lipopolysaccharide-mediated signaling pathway"/>
    <property type="evidence" value="ECO:0007669"/>
    <property type="project" value="Ensembl"/>
</dbReference>
<dbReference type="GO" id="GO:2000563">
    <property type="term" value="P:positive regulation of CD4-positive, alpha-beta T cell proliferation"/>
    <property type="evidence" value="ECO:0007669"/>
    <property type="project" value="Ensembl"/>
</dbReference>
<feature type="domain" description="Sushi" evidence="8">
    <location>
        <begin position="159"/>
        <end position="220"/>
    </location>
</feature>
<keyword evidence="10" id="KW-1185">Reference proteome</keyword>
<dbReference type="FunFam" id="2.10.70.10:FF:000014">
    <property type="entry name" value="Membrane cofactor protein"/>
    <property type="match status" value="1"/>
</dbReference>
<dbReference type="Ensembl" id="ENSCWAT00000001730.1">
    <property type="protein sequence ID" value="ENSCWAP00000001572.1"/>
    <property type="gene ID" value="ENSCWAG00000001322.1"/>
</dbReference>
<keyword evidence="3" id="KW-0677">Repeat</keyword>
<evidence type="ECO:0000256" key="3">
    <source>
        <dbReference type="ARBA" id="ARBA00022737"/>
    </source>
</evidence>
<dbReference type="PROSITE" id="PS50923">
    <property type="entry name" value="SUSHI"/>
    <property type="match status" value="4"/>
</dbReference>
<dbReference type="SUPFAM" id="SSF57535">
    <property type="entry name" value="Complement control module/SCR domain"/>
    <property type="match status" value="4"/>
</dbReference>
<dbReference type="InterPro" id="IPR051277">
    <property type="entry name" value="SEZ6_CSMD_C4BPB_Regulators"/>
</dbReference>
<feature type="signal peptide" evidence="7">
    <location>
        <begin position="1"/>
        <end position="33"/>
    </location>
</feature>
<keyword evidence="5" id="KW-0325">Glycoprotein</keyword>
<dbReference type="GO" id="GO:0045121">
    <property type="term" value="C:membrane raft"/>
    <property type="evidence" value="ECO:0007669"/>
    <property type="project" value="Ensembl"/>
</dbReference>
<dbReference type="GO" id="GO:0008289">
    <property type="term" value="F:lipid binding"/>
    <property type="evidence" value="ECO:0007669"/>
    <property type="project" value="Ensembl"/>
</dbReference>
<dbReference type="Gene3D" id="2.10.70.10">
    <property type="entry name" value="Complement Module, domain 1"/>
    <property type="match status" value="4"/>
</dbReference>
<dbReference type="AlphaFoldDB" id="A0A8C3VNG2"/>
<protein>
    <submittedName>
        <fullName evidence="9">CD55 molecule (Cromer blood group)</fullName>
    </submittedName>
</protein>
<reference evidence="9" key="2">
    <citation type="submission" date="2025-09" db="UniProtKB">
        <authorList>
            <consortium name="Ensembl"/>
        </authorList>
    </citation>
    <scope>IDENTIFICATION</scope>
</reference>
<evidence type="ECO:0000259" key="8">
    <source>
        <dbReference type="PROSITE" id="PS50923"/>
    </source>
</evidence>
<reference evidence="9" key="1">
    <citation type="submission" date="2025-08" db="UniProtKB">
        <authorList>
            <consortium name="Ensembl"/>
        </authorList>
    </citation>
    <scope>IDENTIFICATION</scope>
</reference>
<dbReference type="GO" id="GO:0005886">
    <property type="term" value="C:plasma membrane"/>
    <property type="evidence" value="ECO:0007669"/>
    <property type="project" value="Ensembl"/>
</dbReference>
<evidence type="ECO:0000313" key="9">
    <source>
        <dbReference type="Ensembl" id="ENSCWAP00000001572.1"/>
    </source>
</evidence>